<dbReference type="Gene3D" id="3.30.160.60">
    <property type="entry name" value="Classic Zinc Finger"/>
    <property type="match status" value="4"/>
</dbReference>
<sequence>MYLCSSINMSDYECDTCDRQFASQRACNQHMDALDHHDTRSKCDECPRRFNTWRACKQHMDATNHWIWKYGCETCSYRFTTQWAANEHMADKNHWSYPYDCDTCNYAFRSEDARDDHQQDKGHYKHLHCKDCDRYFQNENNLRQHRNSRVHRGAEVKCPFCTTGFTTASGVSHHLEMGSCPNARNLDRNVIHQTLRQRDPNGVFTERLLEWTEPADRNAQWDPSSAWNGVNGYTCYVCYKVFGTPAGLNAHVRSPVHQAPLYHCPNKRGTCGGRKFPTLAALFNHLESQTCNFIRFEAVQKSVNSFLSVGSARAIEFAM</sequence>
<evidence type="ECO:0000256" key="1">
    <source>
        <dbReference type="ARBA" id="ARBA00022723"/>
    </source>
</evidence>
<dbReference type="Pfam" id="PF00096">
    <property type="entry name" value="zf-C2H2"/>
    <property type="match status" value="1"/>
</dbReference>
<accession>A0ABR3CDQ9</accession>
<proteinExistence type="predicted"/>
<dbReference type="InterPro" id="IPR013087">
    <property type="entry name" value="Znf_C2H2_type"/>
</dbReference>
<evidence type="ECO:0000259" key="6">
    <source>
        <dbReference type="PROSITE" id="PS50157"/>
    </source>
</evidence>
<keyword evidence="3 5" id="KW-0863">Zinc-finger</keyword>
<dbReference type="GeneID" id="92010359"/>
<organism evidence="7 8">
    <name type="scientific">Diplodia seriata</name>
    <dbReference type="NCBI Taxonomy" id="420778"/>
    <lineage>
        <taxon>Eukaryota</taxon>
        <taxon>Fungi</taxon>
        <taxon>Dikarya</taxon>
        <taxon>Ascomycota</taxon>
        <taxon>Pezizomycotina</taxon>
        <taxon>Dothideomycetes</taxon>
        <taxon>Dothideomycetes incertae sedis</taxon>
        <taxon>Botryosphaeriales</taxon>
        <taxon>Botryosphaeriaceae</taxon>
        <taxon>Diplodia</taxon>
    </lineage>
</organism>
<dbReference type="PANTHER" id="PTHR24409">
    <property type="entry name" value="ZINC FINGER PROTEIN 142"/>
    <property type="match status" value="1"/>
</dbReference>
<dbReference type="SUPFAM" id="SSF57667">
    <property type="entry name" value="beta-beta-alpha zinc fingers"/>
    <property type="match status" value="4"/>
</dbReference>
<evidence type="ECO:0000256" key="5">
    <source>
        <dbReference type="PROSITE-ProRule" id="PRU00042"/>
    </source>
</evidence>
<evidence type="ECO:0000256" key="2">
    <source>
        <dbReference type="ARBA" id="ARBA00022737"/>
    </source>
</evidence>
<dbReference type="Pfam" id="PF13912">
    <property type="entry name" value="zf-C2H2_6"/>
    <property type="match status" value="1"/>
</dbReference>
<evidence type="ECO:0000313" key="8">
    <source>
        <dbReference type="Proteomes" id="UP001430584"/>
    </source>
</evidence>
<dbReference type="Pfam" id="PF12171">
    <property type="entry name" value="zf-C2H2_jaz"/>
    <property type="match status" value="1"/>
</dbReference>
<dbReference type="SMART" id="SM00355">
    <property type="entry name" value="ZnF_C2H2"/>
    <property type="match status" value="7"/>
</dbReference>
<evidence type="ECO:0000256" key="4">
    <source>
        <dbReference type="ARBA" id="ARBA00022833"/>
    </source>
</evidence>
<name>A0ABR3CDQ9_9PEZI</name>
<protein>
    <recommendedName>
        <fullName evidence="6">C2H2-type domain-containing protein</fullName>
    </recommendedName>
</protein>
<dbReference type="InterPro" id="IPR036236">
    <property type="entry name" value="Znf_C2H2_sf"/>
</dbReference>
<dbReference type="RefSeq" id="XP_066631799.1">
    <property type="nucleotide sequence ID" value="XM_066777704.1"/>
</dbReference>
<keyword evidence="8" id="KW-1185">Reference proteome</keyword>
<feature type="domain" description="C2H2-type" evidence="6">
    <location>
        <begin position="233"/>
        <end position="257"/>
    </location>
</feature>
<dbReference type="EMBL" id="JAJVCZ030000006">
    <property type="protein sequence ID" value="KAL0258770.1"/>
    <property type="molecule type" value="Genomic_DNA"/>
</dbReference>
<keyword evidence="1" id="KW-0479">Metal-binding</keyword>
<feature type="domain" description="C2H2-type" evidence="6">
    <location>
        <begin position="12"/>
        <end position="41"/>
    </location>
</feature>
<reference evidence="7 8" key="1">
    <citation type="submission" date="2024-02" db="EMBL/GenBank/DDBJ databases">
        <title>De novo assembly and annotation of 12 fungi associated with fruit tree decline syndrome in Ontario, Canada.</title>
        <authorList>
            <person name="Sulman M."/>
            <person name="Ellouze W."/>
            <person name="Ilyukhin E."/>
        </authorList>
    </citation>
    <scope>NUCLEOTIDE SEQUENCE [LARGE SCALE GENOMIC DNA]</scope>
    <source>
        <strain evidence="7 8">FDS-637</strain>
    </source>
</reference>
<gene>
    <name evidence="7" type="ORF">SLS55_006274</name>
</gene>
<keyword evidence="4" id="KW-0862">Zinc</keyword>
<dbReference type="PROSITE" id="PS50157">
    <property type="entry name" value="ZINC_FINGER_C2H2_2"/>
    <property type="match status" value="3"/>
</dbReference>
<dbReference type="Proteomes" id="UP001430584">
    <property type="component" value="Unassembled WGS sequence"/>
</dbReference>
<comment type="caution">
    <text evidence="7">The sequence shown here is derived from an EMBL/GenBank/DDBJ whole genome shotgun (WGS) entry which is preliminary data.</text>
</comment>
<feature type="domain" description="C2H2-type" evidence="6">
    <location>
        <begin position="127"/>
        <end position="156"/>
    </location>
</feature>
<evidence type="ECO:0000313" key="7">
    <source>
        <dbReference type="EMBL" id="KAL0258770.1"/>
    </source>
</evidence>
<dbReference type="InterPro" id="IPR022755">
    <property type="entry name" value="Znf_C2H2_jaz"/>
</dbReference>
<dbReference type="PANTHER" id="PTHR24409:SF356">
    <property type="entry name" value="C2H2 FINGER DOMAIN TRANSCRIPTION FACTOR (EUROFUNG)"/>
    <property type="match status" value="1"/>
</dbReference>
<dbReference type="PROSITE" id="PS00028">
    <property type="entry name" value="ZINC_FINGER_C2H2_1"/>
    <property type="match status" value="5"/>
</dbReference>
<keyword evidence="2" id="KW-0677">Repeat</keyword>
<evidence type="ECO:0000256" key="3">
    <source>
        <dbReference type="ARBA" id="ARBA00022771"/>
    </source>
</evidence>